<gene>
    <name evidence="3" type="ORF">A5635_18835</name>
    <name evidence="2" type="ORF">A5640_15535</name>
    <name evidence="1" type="ORF">A9X01_22080</name>
</gene>
<dbReference type="GeneID" id="61214711"/>
<dbReference type="RefSeq" id="WP_036358176.1">
    <property type="nucleotide sequence ID" value="NZ_LZKQ01000165.1"/>
</dbReference>
<evidence type="ECO:0000313" key="4">
    <source>
        <dbReference type="Proteomes" id="UP000093795"/>
    </source>
</evidence>
<dbReference type="Proteomes" id="UP000093795">
    <property type="component" value="Unassembled WGS sequence"/>
</dbReference>
<dbReference type="InterPro" id="IPR036689">
    <property type="entry name" value="ESAT-6-like_sf"/>
</dbReference>
<reference evidence="4 6" key="2">
    <citation type="submission" date="2016-06" db="EMBL/GenBank/DDBJ databases">
        <authorList>
            <person name="Kjaerup R.B."/>
            <person name="Dalgaard T.S."/>
            <person name="Juul-Madsen H.R."/>
        </authorList>
    </citation>
    <scope>NUCLEOTIDE SEQUENCE [LARGE SCALE GENOMIC DNA]</scope>
    <source>
        <strain evidence="1 4">1081914.2</strain>
        <strain evidence="3">1245335.1</strain>
        <strain evidence="2 6">1276495.2</strain>
    </source>
</reference>
<organism evidence="2 6">
    <name type="scientific">Mycobacterium asiaticum</name>
    <dbReference type="NCBI Taxonomy" id="1790"/>
    <lineage>
        <taxon>Bacteria</taxon>
        <taxon>Bacillati</taxon>
        <taxon>Actinomycetota</taxon>
        <taxon>Actinomycetes</taxon>
        <taxon>Mycobacteriales</taxon>
        <taxon>Mycobacteriaceae</taxon>
        <taxon>Mycobacterium</taxon>
    </lineage>
</organism>
<dbReference type="AlphaFoldDB" id="A0A1A3KKP3"/>
<dbReference type="STRING" id="1790.A5645_14430"/>
<evidence type="ECO:0008006" key="7">
    <source>
        <dbReference type="Google" id="ProtNLM"/>
    </source>
</evidence>
<comment type="caution">
    <text evidence="2">The sequence shown here is derived from an EMBL/GenBank/DDBJ whole genome shotgun (WGS) entry which is preliminary data.</text>
</comment>
<dbReference type="Gene3D" id="1.10.287.1060">
    <property type="entry name" value="ESAT-6-like"/>
    <property type="match status" value="1"/>
</dbReference>
<evidence type="ECO:0000313" key="3">
    <source>
        <dbReference type="EMBL" id="OBK23693.1"/>
    </source>
</evidence>
<dbReference type="SUPFAM" id="SSF140453">
    <property type="entry name" value="EsxAB dimer-like"/>
    <property type="match status" value="1"/>
</dbReference>
<evidence type="ECO:0000313" key="1">
    <source>
        <dbReference type="EMBL" id="OBI82525.1"/>
    </source>
</evidence>
<dbReference type="EMBL" id="LZLR01000074">
    <property type="protein sequence ID" value="OBK23693.1"/>
    <property type="molecule type" value="Genomic_DNA"/>
</dbReference>
<dbReference type="OrthoDB" id="4730436at2"/>
<proteinExistence type="predicted"/>
<sequence length="89" mass="10547">MSHPFEVTEDADPHVKNINEHLRTTDQLLVKMENEVQEMVNLNWHGNQAQMFHNRMVEHLDHMRQIQAQTDRLATSSMEYIQAHRNIDA</sequence>
<name>A0A1A3KKP3_MYCAS</name>
<dbReference type="Proteomes" id="UP000093925">
    <property type="component" value="Unassembled WGS sequence"/>
</dbReference>
<reference evidence="5" key="1">
    <citation type="submission" date="2016-06" db="EMBL/GenBank/DDBJ databases">
        <authorList>
            <person name="Sutton G."/>
            <person name="Brinkac L."/>
            <person name="Sanka R."/>
            <person name="Adams M."/>
            <person name="Lau E."/>
            <person name="Garcia-Basteiro A."/>
            <person name="Lopez-Varela E."/>
            <person name="Palencia S."/>
        </authorList>
    </citation>
    <scope>NUCLEOTIDE SEQUENCE [LARGE SCALE GENOMIC DNA]</scope>
    <source>
        <strain evidence="5">1245335.1</strain>
    </source>
</reference>
<dbReference type="EMBL" id="LZLM01000084">
    <property type="protein sequence ID" value="OBJ84536.1"/>
    <property type="molecule type" value="Genomic_DNA"/>
</dbReference>
<evidence type="ECO:0000313" key="5">
    <source>
        <dbReference type="Proteomes" id="UP000093819"/>
    </source>
</evidence>
<evidence type="ECO:0000313" key="2">
    <source>
        <dbReference type="EMBL" id="OBJ84536.1"/>
    </source>
</evidence>
<dbReference type="Proteomes" id="UP000093819">
    <property type="component" value="Unassembled WGS sequence"/>
</dbReference>
<dbReference type="EMBL" id="LZKQ01000165">
    <property type="protein sequence ID" value="OBI82525.1"/>
    <property type="molecule type" value="Genomic_DNA"/>
</dbReference>
<protein>
    <recommendedName>
        <fullName evidence="7">ESAT-6-like protein</fullName>
    </recommendedName>
</protein>
<accession>A0A1A3KKP3</accession>
<evidence type="ECO:0000313" key="6">
    <source>
        <dbReference type="Proteomes" id="UP000093925"/>
    </source>
</evidence>